<evidence type="ECO:0000313" key="1">
    <source>
        <dbReference type="EMBL" id="KAI8000187.1"/>
    </source>
</evidence>
<sequence length="162" mass="17767">MCRWRGLGRFSRSLIDGEKLYGTSTVTGGQSSQSFLKSLESTPQEDMSRACDPPRREKTMAKNTRKPSNFLMNTTEHRRRPPRCLDPRPDSPIPAAASAAVVPFVPPRLNSSDSVRVNGFSSVGEKERLGCLIGVGNGRLGTIVGENKKGEEDVSETLEARF</sequence>
<gene>
    <name evidence="1" type="ORF">LOK49_LG09G01472</name>
</gene>
<organism evidence="1 2">
    <name type="scientific">Camellia lanceoleosa</name>
    <dbReference type="NCBI Taxonomy" id="1840588"/>
    <lineage>
        <taxon>Eukaryota</taxon>
        <taxon>Viridiplantae</taxon>
        <taxon>Streptophyta</taxon>
        <taxon>Embryophyta</taxon>
        <taxon>Tracheophyta</taxon>
        <taxon>Spermatophyta</taxon>
        <taxon>Magnoliopsida</taxon>
        <taxon>eudicotyledons</taxon>
        <taxon>Gunneridae</taxon>
        <taxon>Pentapetalae</taxon>
        <taxon>asterids</taxon>
        <taxon>Ericales</taxon>
        <taxon>Theaceae</taxon>
        <taxon>Camellia</taxon>
    </lineage>
</organism>
<dbReference type="Proteomes" id="UP001060215">
    <property type="component" value="Chromosome 8"/>
</dbReference>
<comment type="caution">
    <text evidence="1">The sequence shown here is derived from an EMBL/GenBank/DDBJ whole genome shotgun (WGS) entry which is preliminary data.</text>
</comment>
<keyword evidence="2" id="KW-1185">Reference proteome</keyword>
<dbReference type="EMBL" id="CM045765">
    <property type="protein sequence ID" value="KAI8000187.1"/>
    <property type="molecule type" value="Genomic_DNA"/>
</dbReference>
<name>A0ACC0GI77_9ERIC</name>
<proteinExistence type="predicted"/>
<protein>
    <submittedName>
        <fullName evidence="1">Uncharacterized protein</fullName>
    </submittedName>
</protein>
<reference evidence="1 2" key="1">
    <citation type="journal article" date="2022" name="Plant J.">
        <title>Chromosome-level genome of Camellia lanceoleosa provides a valuable resource for understanding genome evolution and self-incompatibility.</title>
        <authorList>
            <person name="Gong W."/>
            <person name="Xiao S."/>
            <person name="Wang L."/>
            <person name="Liao Z."/>
            <person name="Chang Y."/>
            <person name="Mo W."/>
            <person name="Hu G."/>
            <person name="Li W."/>
            <person name="Zhao G."/>
            <person name="Zhu H."/>
            <person name="Hu X."/>
            <person name="Ji K."/>
            <person name="Xiang X."/>
            <person name="Song Q."/>
            <person name="Yuan D."/>
            <person name="Jin S."/>
            <person name="Zhang L."/>
        </authorList>
    </citation>
    <scope>NUCLEOTIDE SEQUENCE [LARGE SCALE GENOMIC DNA]</scope>
    <source>
        <strain evidence="1">SQ_2022a</strain>
    </source>
</reference>
<evidence type="ECO:0000313" key="2">
    <source>
        <dbReference type="Proteomes" id="UP001060215"/>
    </source>
</evidence>
<accession>A0ACC0GI77</accession>